<evidence type="ECO:0000259" key="5">
    <source>
        <dbReference type="PROSITE" id="PS50109"/>
    </source>
</evidence>
<dbReference type="SUPFAM" id="SSF47384">
    <property type="entry name" value="Homodimeric domain of signal transducing histidine kinase"/>
    <property type="match status" value="1"/>
</dbReference>
<dbReference type="Proteomes" id="UP000035068">
    <property type="component" value="Unassembled WGS sequence"/>
</dbReference>
<dbReference type="EMBL" id="JWJD01000010">
    <property type="protein sequence ID" value="KIH75505.1"/>
    <property type="molecule type" value="Genomic_DNA"/>
</dbReference>
<dbReference type="PROSITE" id="PS50109">
    <property type="entry name" value="HIS_KIN"/>
    <property type="match status" value="1"/>
</dbReference>
<dbReference type="InterPro" id="IPR005467">
    <property type="entry name" value="His_kinase_dom"/>
</dbReference>
<dbReference type="SUPFAM" id="SSF55874">
    <property type="entry name" value="ATPase domain of HSP90 chaperone/DNA topoisomerase II/histidine kinase"/>
    <property type="match status" value="1"/>
</dbReference>
<dbReference type="InterPro" id="IPR004358">
    <property type="entry name" value="Sig_transdc_His_kin-like_C"/>
</dbReference>
<dbReference type="CDD" id="cd00082">
    <property type="entry name" value="HisKA"/>
    <property type="match status" value="1"/>
</dbReference>
<dbReference type="Gene3D" id="3.30.565.10">
    <property type="entry name" value="Histidine kinase-like ATPase, C-terminal domain"/>
    <property type="match status" value="1"/>
</dbReference>
<accession>A0A0C2HKF2</accession>
<dbReference type="PANTHER" id="PTHR43065:SF51">
    <property type="entry name" value="HISTIDINE KINASE"/>
    <property type="match status" value="1"/>
</dbReference>
<dbReference type="PANTHER" id="PTHR43065">
    <property type="entry name" value="SENSOR HISTIDINE KINASE"/>
    <property type="match status" value="1"/>
</dbReference>
<keyword evidence="4" id="KW-0812">Transmembrane</keyword>
<evidence type="ECO:0000256" key="2">
    <source>
        <dbReference type="ARBA" id="ARBA00012438"/>
    </source>
</evidence>
<dbReference type="SUPFAM" id="SSF55781">
    <property type="entry name" value="GAF domain-like"/>
    <property type="match status" value="1"/>
</dbReference>
<dbReference type="Pfam" id="PF02518">
    <property type="entry name" value="HATPase_c"/>
    <property type="match status" value="1"/>
</dbReference>
<dbReference type="InterPro" id="IPR036097">
    <property type="entry name" value="HisK_dim/P_sf"/>
</dbReference>
<dbReference type="Gene3D" id="1.10.287.130">
    <property type="match status" value="1"/>
</dbReference>
<feature type="transmembrane region" description="Helical" evidence="4">
    <location>
        <begin position="29"/>
        <end position="51"/>
    </location>
</feature>
<feature type="domain" description="Histidine kinase" evidence="5">
    <location>
        <begin position="479"/>
        <end position="673"/>
    </location>
</feature>
<dbReference type="NCBIfam" id="TIGR02916">
    <property type="entry name" value="PEP_his_kin"/>
    <property type="match status" value="1"/>
</dbReference>
<dbReference type="GO" id="GO:0000155">
    <property type="term" value="F:phosphorelay sensor kinase activity"/>
    <property type="evidence" value="ECO:0007669"/>
    <property type="project" value="InterPro"/>
</dbReference>
<feature type="transmembrane region" description="Helical" evidence="4">
    <location>
        <begin position="135"/>
        <end position="158"/>
    </location>
</feature>
<feature type="transmembrane region" description="Helical" evidence="4">
    <location>
        <begin position="238"/>
        <end position="261"/>
    </location>
</feature>
<dbReference type="InterPro" id="IPR003594">
    <property type="entry name" value="HATPase_dom"/>
</dbReference>
<dbReference type="SMART" id="SM00387">
    <property type="entry name" value="HATPase_c"/>
    <property type="match status" value="1"/>
</dbReference>
<keyword evidence="3" id="KW-0597">Phosphoprotein</keyword>
<evidence type="ECO:0000256" key="1">
    <source>
        <dbReference type="ARBA" id="ARBA00000085"/>
    </source>
</evidence>
<keyword evidence="4" id="KW-1133">Transmembrane helix</keyword>
<evidence type="ECO:0000313" key="6">
    <source>
        <dbReference type="EMBL" id="KIH75505.1"/>
    </source>
</evidence>
<protein>
    <recommendedName>
        <fullName evidence="2">histidine kinase</fullName>
        <ecNumber evidence="2">2.7.13.3</ecNumber>
    </recommendedName>
</protein>
<feature type="transmembrane region" description="Helical" evidence="4">
    <location>
        <begin position="170"/>
        <end position="188"/>
    </location>
</feature>
<dbReference type="InterPro" id="IPR014265">
    <property type="entry name" value="XrtA/PrsK"/>
</dbReference>
<evidence type="ECO:0000313" key="7">
    <source>
        <dbReference type="Proteomes" id="UP000035068"/>
    </source>
</evidence>
<dbReference type="Gene3D" id="3.30.450.40">
    <property type="match status" value="1"/>
</dbReference>
<organism evidence="6 7">
    <name type="scientific">Geoalkalibacter ferrihydriticus DSM 17813</name>
    <dbReference type="NCBI Taxonomy" id="1121915"/>
    <lineage>
        <taxon>Bacteria</taxon>
        <taxon>Pseudomonadati</taxon>
        <taxon>Thermodesulfobacteriota</taxon>
        <taxon>Desulfuromonadia</taxon>
        <taxon>Desulfuromonadales</taxon>
        <taxon>Geoalkalibacteraceae</taxon>
        <taxon>Geoalkalibacter</taxon>
    </lineage>
</organism>
<feature type="transmembrane region" description="Helical" evidence="4">
    <location>
        <begin position="93"/>
        <end position="115"/>
    </location>
</feature>
<keyword evidence="4" id="KW-0472">Membrane</keyword>
<comment type="caution">
    <text evidence="6">The sequence shown here is derived from an EMBL/GenBank/DDBJ whole genome shotgun (WGS) entry which is preliminary data.</text>
</comment>
<keyword evidence="7" id="KW-1185">Reference proteome</keyword>
<feature type="transmembrane region" description="Helical" evidence="4">
    <location>
        <begin position="267"/>
        <end position="285"/>
    </location>
</feature>
<gene>
    <name evidence="6" type="ORF">GFER_16255</name>
</gene>
<name>A0A0C2HKF2_9BACT</name>
<dbReference type="EC" id="2.7.13.3" evidence="2"/>
<dbReference type="InterPro" id="IPR029016">
    <property type="entry name" value="GAF-like_dom_sf"/>
</dbReference>
<dbReference type="Pfam" id="PF13492">
    <property type="entry name" value="GAF_3"/>
    <property type="match status" value="1"/>
</dbReference>
<dbReference type="InterPro" id="IPR003661">
    <property type="entry name" value="HisK_dim/P_dom"/>
</dbReference>
<dbReference type="AlphaFoldDB" id="A0A0C2HKF2"/>
<sequence length="673" mass="75733">MSHLLLVIASITVALILFGLLLRRKPSAAIIALIAALCVALTVEVIDLLALRDPQNLESYKRWGLLAESLLPFTWLLYTLKFGRLPGWRNISWLQRVVLAAAAFMPLPVLLLPVGDFFYSPDFGDELILFLGNPGYYFFIGILLFLIVALVNLEVTLMSSPRPERWKIKYEIIGAGLVIAFFLVYYSQSLLYRSIDMSLAPARAVLFISAIGFIAYSRLRRGEAPSLRLSPDMAYRSVVVFIIGVYFLVIALLGEGLRYFGESTQRNFFITVTLIGSVAVLAILLSEKARRKIRVFLHKHFYRSKFDYRQQWLDFTQCLTQPRDARELHQAILGFYCATFGFRGASLFLTDDEGRFFDLVGFFERAAWREKVAGDGPVIERLREGDWIVALGEIRLEGVTSPLIDSGLAFLVPLLSEHRLEGFIALEGRINPDEVLTYEDYDLMKVLARQSTAAILNLRLSAELSAAREMELMGRVSAFVMHDLKNLVSNLGMVVDNAENYLDDPEFQVDMLDTLRGTVGKMKGLIQHLRTLQEKPLLERRKCNLRQVVDEALGSLSLSNVRVSGNGVEADIDAEEIQKVVLNLVLNAIEAGGKNQPVWVEVGDDQACIRVRDEGCGMSEEFIRTRLFKPFETTKKKGFGIGLYQCKHIVEAHGGRIEVRSAEGEGTEFTVMF</sequence>
<reference evidence="6 7" key="1">
    <citation type="submission" date="2014-12" db="EMBL/GenBank/DDBJ databases">
        <title>Genomes of Geoalkalibacter ferrihydriticus and Geoalkalibacter subterraneus, two haloalkaliphilic metal-reducing members of the Geobacteraceae.</title>
        <authorList>
            <person name="Badalamenti J.P."/>
            <person name="Torres C.I."/>
            <person name="Krajmalnik-Brown R."/>
            <person name="Bond D.R."/>
        </authorList>
    </citation>
    <scope>NUCLEOTIDE SEQUENCE [LARGE SCALE GENOMIC DNA]</scope>
    <source>
        <strain evidence="6 7">DSM 17813</strain>
    </source>
</reference>
<dbReference type="InterPro" id="IPR003018">
    <property type="entry name" value="GAF"/>
</dbReference>
<comment type="catalytic activity">
    <reaction evidence="1">
        <text>ATP + protein L-histidine = ADP + protein N-phospho-L-histidine.</text>
        <dbReference type="EC" id="2.7.13.3"/>
    </reaction>
</comment>
<proteinExistence type="predicted"/>
<feature type="transmembrane region" description="Helical" evidence="4">
    <location>
        <begin position="200"/>
        <end position="217"/>
    </location>
</feature>
<dbReference type="PRINTS" id="PR00344">
    <property type="entry name" value="BCTRLSENSOR"/>
</dbReference>
<dbReference type="InterPro" id="IPR036890">
    <property type="entry name" value="HATPase_C_sf"/>
</dbReference>
<evidence type="ECO:0000256" key="3">
    <source>
        <dbReference type="ARBA" id="ARBA00022553"/>
    </source>
</evidence>
<dbReference type="RefSeq" id="WP_040101070.1">
    <property type="nucleotide sequence ID" value="NZ_JWJD01000010.1"/>
</dbReference>
<feature type="transmembrane region" description="Helical" evidence="4">
    <location>
        <begin position="63"/>
        <end position="81"/>
    </location>
</feature>
<feature type="transmembrane region" description="Helical" evidence="4">
    <location>
        <begin position="6"/>
        <end position="22"/>
    </location>
</feature>
<evidence type="ECO:0000256" key="4">
    <source>
        <dbReference type="SAM" id="Phobius"/>
    </source>
</evidence>